<organism evidence="1 2">
    <name type="scientific">Candidatus Accumulibacter cognatus</name>
    <dbReference type="NCBI Taxonomy" id="2954383"/>
    <lineage>
        <taxon>Bacteria</taxon>
        <taxon>Pseudomonadati</taxon>
        <taxon>Pseudomonadota</taxon>
        <taxon>Betaproteobacteria</taxon>
        <taxon>Candidatus Accumulibacter</taxon>
    </lineage>
</organism>
<proteinExistence type="predicted"/>
<keyword evidence="2" id="KW-1185">Reference proteome</keyword>
<dbReference type="STRING" id="1453999.AW06_003508"/>
<dbReference type="Proteomes" id="UP000021315">
    <property type="component" value="Unassembled WGS sequence"/>
</dbReference>
<comment type="caution">
    <text evidence="1">The sequence shown here is derived from an EMBL/GenBank/DDBJ whole genome shotgun (WGS) entry which is preliminary data.</text>
</comment>
<dbReference type="RefSeq" id="WP_034951865.1">
    <property type="nucleotide sequence ID" value="NZ_JDST02000086.1"/>
</dbReference>
<dbReference type="AlphaFoldDB" id="A0A080M4P4"/>
<protein>
    <submittedName>
        <fullName evidence="1">Uncharacterized protein</fullName>
    </submittedName>
</protein>
<dbReference type="EMBL" id="JDST02000086">
    <property type="protein sequence ID" value="KFB75455.1"/>
    <property type="molecule type" value="Genomic_DNA"/>
</dbReference>
<accession>A0A080M4P4</accession>
<gene>
    <name evidence="1" type="ORF">AW06_003508</name>
</gene>
<reference evidence="1" key="1">
    <citation type="submission" date="2014-02" db="EMBL/GenBank/DDBJ databases">
        <title>Expanding our view of genomic diversity in Candidatus Accumulibacter clades.</title>
        <authorList>
            <person name="Skennerton C.T."/>
            <person name="Barr J.J."/>
            <person name="Slater F.R."/>
            <person name="Bond P.L."/>
            <person name="Tyson G.W."/>
        </authorList>
    </citation>
    <scope>NUCLEOTIDE SEQUENCE [LARGE SCALE GENOMIC DNA]</scope>
</reference>
<sequence>MKKQVVLLAFGVGLAGGAEAQYPILDAVANRVIQKYQTASCEELWQKKEMPQSLEEQRALEFLRQDPQARTVFIDKVAGTIVNKMFACGMIP</sequence>
<name>A0A080M4P4_9PROT</name>
<evidence type="ECO:0000313" key="2">
    <source>
        <dbReference type="Proteomes" id="UP000021315"/>
    </source>
</evidence>
<evidence type="ECO:0000313" key="1">
    <source>
        <dbReference type="EMBL" id="KFB75455.1"/>
    </source>
</evidence>